<name>A0ABR0QMU5_GOSAR</name>
<reference evidence="1 2" key="1">
    <citation type="submission" date="2023-03" db="EMBL/GenBank/DDBJ databases">
        <title>WGS of Gossypium arboreum.</title>
        <authorList>
            <person name="Yu D."/>
        </authorList>
    </citation>
    <scope>NUCLEOTIDE SEQUENCE [LARGE SCALE GENOMIC DNA]</scope>
    <source>
        <tissue evidence="1">Leaf</tissue>
    </source>
</reference>
<keyword evidence="2" id="KW-1185">Reference proteome</keyword>
<protein>
    <submittedName>
        <fullName evidence="1">Uncharacterized protein</fullName>
    </submittedName>
</protein>
<evidence type="ECO:0000313" key="1">
    <source>
        <dbReference type="EMBL" id="KAK5840242.1"/>
    </source>
</evidence>
<comment type="caution">
    <text evidence="1">The sequence shown here is derived from an EMBL/GenBank/DDBJ whole genome shotgun (WGS) entry which is preliminary data.</text>
</comment>
<accession>A0ABR0QMU5</accession>
<organism evidence="1 2">
    <name type="scientific">Gossypium arboreum</name>
    <name type="common">Tree cotton</name>
    <name type="synonym">Gossypium nanking</name>
    <dbReference type="NCBI Taxonomy" id="29729"/>
    <lineage>
        <taxon>Eukaryota</taxon>
        <taxon>Viridiplantae</taxon>
        <taxon>Streptophyta</taxon>
        <taxon>Embryophyta</taxon>
        <taxon>Tracheophyta</taxon>
        <taxon>Spermatophyta</taxon>
        <taxon>Magnoliopsida</taxon>
        <taxon>eudicotyledons</taxon>
        <taxon>Gunneridae</taxon>
        <taxon>Pentapetalae</taxon>
        <taxon>rosids</taxon>
        <taxon>malvids</taxon>
        <taxon>Malvales</taxon>
        <taxon>Malvaceae</taxon>
        <taxon>Malvoideae</taxon>
        <taxon>Gossypium</taxon>
    </lineage>
</organism>
<evidence type="ECO:0000313" key="2">
    <source>
        <dbReference type="Proteomes" id="UP001358586"/>
    </source>
</evidence>
<dbReference type="Proteomes" id="UP001358586">
    <property type="component" value="Chromosome 3"/>
</dbReference>
<sequence>MSCFLLPNSLCGLFESIFAKIWWKKGLGREKFIGVSKDTCVDQKIEEGLGFRNMSQFNIALLAKQGWRLLVNPNSFVAQVLKAKYFPENDFLNSRLGNRSSYA</sequence>
<proteinExistence type="predicted"/>
<gene>
    <name evidence="1" type="ORF">PVK06_009131</name>
</gene>
<dbReference type="EMBL" id="JARKNE010000003">
    <property type="protein sequence ID" value="KAK5840242.1"/>
    <property type="molecule type" value="Genomic_DNA"/>
</dbReference>